<dbReference type="GeneID" id="303302961"/>
<dbReference type="EMBL" id="BMKX01000001">
    <property type="protein sequence ID" value="GGJ49960.1"/>
    <property type="molecule type" value="Genomic_DNA"/>
</dbReference>
<gene>
    <name evidence="2" type="ORF">GCM10007173_05620</name>
</gene>
<evidence type="ECO:0008006" key="4">
    <source>
        <dbReference type="Google" id="ProtNLM"/>
    </source>
</evidence>
<dbReference type="PANTHER" id="PTHR32387">
    <property type="entry name" value="WU:FJ29H11"/>
    <property type="match status" value="1"/>
</dbReference>
<dbReference type="SUPFAM" id="SSF55874">
    <property type="entry name" value="ATPase domain of HSP90 chaperone/DNA topoisomerase II/histidine kinase"/>
    <property type="match status" value="1"/>
</dbReference>
<proteinExistence type="predicted"/>
<evidence type="ECO:0000313" key="2">
    <source>
        <dbReference type="EMBL" id="GGJ49960.1"/>
    </source>
</evidence>
<accession>A0ABQ2D8L9</accession>
<dbReference type="NCBIfam" id="NF047352">
    <property type="entry name" value="P_loop_sacsin"/>
    <property type="match status" value="1"/>
</dbReference>
<dbReference type="Gene3D" id="3.30.565.10">
    <property type="entry name" value="Histidine kinase-like ATPase, C-terminal domain"/>
    <property type="match status" value="1"/>
</dbReference>
<reference evidence="3" key="1">
    <citation type="journal article" date="2019" name="Int. J. Syst. Evol. Microbiol.">
        <title>The Global Catalogue of Microorganisms (GCM) 10K type strain sequencing project: providing services to taxonomists for standard genome sequencing and annotation.</title>
        <authorList>
            <consortium name="The Broad Institute Genomics Platform"/>
            <consortium name="The Broad Institute Genome Sequencing Center for Infectious Disease"/>
            <person name="Wu L."/>
            <person name="Ma J."/>
        </authorList>
    </citation>
    <scope>NUCLEOTIDE SEQUENCE [LARGE SCALE GENOMIC DNA]</scope>
    <source>
        <strain evidence="3">CGMCC 1.3685</strain>
    </source>
</reference>
<dbReference type="Proteomes" id="UP000606115">
    <property type="component" value="Unassembled WGS sequence"/>
</dbReference>
<dbReference type="RefSeq" id="WP_188683508.1">
    <property type="nucleotide sequence ID" value="NZ_BMKX01000001.1"/>
</dbReference>
<name>A0ABQ2D8L9_9MICC</name>
<comment type="caution">
    <text evidence="2">The sequence shown here is derived from an EMBL/GenBank/DDBJ whole genome shotgun (WGS) entry which is preliminary data.</text>
</comment>
<protein>
    <recommendedName>
        <fullName evidence="4">ATP-binding protein</fullName>
    </recommendedName>
</protein>
<dbReference type="InterPro" id="IPR036890">
    <property type="entry name" value="HATPase_C_sf"/>
</dbReference>
<organism evidence="2 3">
    <name type="scientific">Glutamicibacter ardleyensis</name>
    <dbReference type="NCBI Taxonomy" id="225894"/>
    <lineage>
        <taxon>Bacteria</taxon>
        <taxon>Bacillati</taxon>
        <taxon>Actinomycetota</taxon>
        <taxon>Actinomycetes</taxon>
        <taxon>Micrococcales</taxon>
        <taxon>Micrococcaceae</taxon>
        <taxon>Glutamicibacter</taxon>
    </lineage>
</organism>
<evidence type="ECO:0000256" key="1">
    <source>
        <dbReference type="SAM" id="MobiDB-lite"/>
    </source>
</evidence>
<dbReference type="InterPro" id="IPR052957">
    <property type="entry name" value="Auxin_embryo_med"/>
</dbReference>
<feature type="region of interest" description="Disordered" evidence="1">
    <location>
        <begin position="1011"/>
        <end position="1036"/>
    </location>
</feature>
<dbReference type="PANTHER" id="PTHR32387:SF0">
    <property type="entry name" value="PROTEIN NO VEIN"/>
    <property type="match status" value="1"/>
</dbReference>
<keyword evidence="3" id="KW-1185">Reference proteome</keyword>
<evidence type="ECO:0000313" key="3">
    <source>
        <dbReference type="Proteomes" id="UP000606115"/>
    </source>
</evidence>
<feature type="compositionally biased region" description="Polar residues" evidence="1">
    <location>
        <begin position="1014"/>
        <end position="1026"/>
    </location>
</feature>
<sequence length="1113" mass="125715">MSWAGVDSSLNQFVADETVQALNAYKARPDLVREHSNIEQAITQSGYGRKQLNELIQNAADAIDQPNGRVRIVLTDDALYCANEGAAFTESGYRTLMLSHSSEKRDDQIGRFGLGFKSVIQISDSPQIFSKSGSVKWDREYSNQLLEPLYPGLASYPVLRIATPVDPVDEAKDDHILRELMKWSSTVVKLPLAQQAKWLSDAMNNFPHEFLLFSQNIGSLEFENMIEGSLVVWTARREGSFVTLESEGASEDWRIFRYNHKVSAMASVEAGAIAARDTVEVTWAVPITGNSRRQRGSFWNYFPTSHTTSLRGIVNAAFKMNEDRHSMLQTLYNKEILQNALPTMVAGALASFQDEADPSSYLDLLPARGREVISWADTVINEPIFIALSVVPCLPARSGELRNISDLIFPPDLSDVDYLEEMWSRWVGSERPWLHPSAVATKERRLVIRRLLGLANKGRATIEQWLEEVTYGGQFDDFEHALRLAVEIEQRHPDLLAAMRRSRIVRMHDGSVRQPIVTQTFLPMDAHDEGANLVDYEFLHYGDVSTLLRKLGFHVLDDRGKVARIARQVAKNYDDEGATLSLWRLSRALPVPEMLSLIGEKLEVDKLRVRAKDGRWRPTADMWLPNGLIAGDSVGDESLLVDVQFHRQDLTLIRNLNVRSALSDPLATVDDPTYKVWKKSEAARISEESRSTPVPVSEFSLRFKPALTTEGLHLLREASIRTREKTTQRLLSNDMFKSKVEFSSAYKDPKVIEGPDMWWVRNYGVLQTRLGFIDVRYCSGDVDGIPIGYLPYPGPSHAEKLELPTTIDKINWSFVLPLAEEKLPVSRVHELYGLLALRGAKRPEQLLVEGPNGGQRKYPANLIKVTQDKDTCEYLLKTAKSSVIYVEDYELKEALIRNWKVQEVRIEFFSVFEYEKDDDGEVETIAALFPVLHRIEPKIRRSFKCVPCTTLKTVRSNSYSDDMDVEEHETFREGSNFYFSNALSTRRLLTALLLDIGSSRRAADVEVEMRRLAKTSSSPKPGTTNAEPEPEPEVEPLKTHASGFIPLDSSRNLSDQLKLIERAVLSYLDNPQAEVFDLRINFEVDMSIGIPTEAAVSIAENVKKLGGQTRFED</sequence>